<protein>
    <submittedName>
        <fullName evidence="1">1866_t:CDS:1</fullName>
    </submittedName>
</protein>
<sequence>LKYKQRFRAKLSMKKLAIEKKHIFTTTVTTRGLYKYLNAHKNSVKKRIQLCFHNLSKSITILDLYKYTFDTKHVRMAYACINENIKLYDVTYDSLNKTVSAKEFEALLDSETNITEIIYYGSKQISGFGIVYNIQSCSYEYGQFKMKF</sequence>
<evidence type="ECO:0000313" key="2">
    <source>
        <dbReference type="Proteomes" id="UP000789901"/>
    </source>
</evidence>
<dbReference type="EMBL" id="CAJVQB010090016">
    <property type="protein sequence ID" value="CAG8847957.1"/>
    <property type="molecule type" value="Genomic_DNA"/>
</dbReference>
<proteinExistence type="predicted"/>
<evidence type="ECO:0000313" key="1">
    <source>
        <dbReference type="EMBL" id="CAG8847957.1"/>
    </source>
</evidence>
<name>A0ABN7X4V2_GIGMA</name>
<accession>A0ABN7X4V2</accession>
<dbReference type="Proteomes" id="UP000789901">
    <property type="component" value="Unassembled WGS sequence"/>
</dbReference>
<keyword evidence="2" id="KW-1185">Reference proteome</keyword>
<gene>
    <name evidence="1" type="ORF">GMARGA_LOCUS38938</name>
</gene>
<feature type="non-terminal residue" evidence="1">
    <location>
        <position position="1"/>
    </location>
</feature>
<comment type="caution">
    <text evidence="1">The sequence shown here is derived from an EMBL/GenBank/DDBJ whole genome shotgun (WGS) entry which is preliminary data.</text>
</comment>
<reference evidence="1 2" key="1">
    <citation type="submission" date="2021-06" db="EMBL/GenBank/DDBJ databases">
        <authorList>
            <person name="Kallberg Y."/>
            <person name="Tangrot J."/>
            <person name="Rosling A."/>
        </authorList>
    </citation>
    <scope>NUCLEOTIDE SEQUENCE [LARGE SCALE GENOMIC DNA]</scope>
    <source>
        <strain evidence="1 2">120-4 pot B 10/14</strain>
    </source>
</reference>
<organism evidence="1 2">
    <name type="scientific">Gigaspora margarita</name>
    <dbReference type="NCBI Taxonomy" id="4874"/>
    <lineage>
        <taxon>Eukaryota</taxon>
        <taxon>Fungi</taxon>
        <taxon>Fungi incertae sedis</taxon>
        <taxon>Mucoromycota</taxon>
        <taxon>Glomeromycotina</taxon>
        <taxon>Glomeromycetes</taxon>
        <taxon>Diversisporales</taxon>
        <taxon>Gigasporaceae</taxon>
        <taxon>Gigaspora</taxon>
    </lineage>
</organism>